<proteinExistence type="predicted"/>
<name>A0A5J9UEF6_9POAL</name>
<feature type="compositionally biased region" description="Basic and acidic residues" evidence="2">
    <location>
        <begin position="1111"/>
        <end position="1125"/>
    </location>
</feature>
<dbReference type="SMART" id="SM00343">
    <property type="entry name" value="ZnF_C2HC"/>
    <property type="match status" value="2"/>
</dbReference>
<dbReference type="InterPro" id="IPR056018">
    <property type="entry name" value="DUF7597"/>
</dbReference>
<feature type="domain" description="CCHC-type" evidence="3">
    <location>
        <begin position="290"/>
        <end position="306"/>
    </location>
</feature>
<dbReference type="PANTHER" id="PTHR33075">
    <property type="entry name" value="OS02G0499800 PROTEIN"/>
    <property type="match status" value="1"/>
</dbReference>
<evidence type="ECO:0000313" key="5">
    <source>
        <dbReference type="Proteomes" id="UP000324897"/>
    </source>
</evidence>
<comment type="caution">
    <text evidence="4">The sequence shown here is derived from an EMBL/GenBank/DDBJ whole genome shotgun (WGS) entry which is preliminary data.</text>
</comment>
<feature type="region of interest" description="Disordered" evidence="2">
    <location>
        <begin position="736"/>
        <end position="778"/>
    </location>
</feature>
<keyword evidence="1" id="KW-0479">Metal-binding</keyword>
<gene>
    <name evidence="4" type="ORF">EJB05_31773</name>
</gene>
<feature type="region of interest" description="Disordered" evidence="2">
    <location>
        <begin position="311"/>
        <end position="368"/>
    </location>
</feature>
<dbReference type="Pfam" id="PF24530">
    <property type="entry name" value="DUF7597"/>
    <property type="match status" value="1"/>
</dbReference>
<dbReference type="EMBL" id="RWGY01000026">
    <property type="protein sequence ID" value="TVU22093.1"/>
    <property type="molecule type" value="Genomic_DNA"/>
</dbReference>
<dbReference type="PANTHER" id="PTHR33075:SF7">
    <property type="entry name" value="OS02G0303350 PROTEIN"/>
    <property type="match status" value="1"/>
</dbReference>
<feature type="compositionally biased region" description="Basic and acidic residues" evidence="2">
    <location>
        <begin position="670"/>
        <end position="679"/>
    </location>
</feature>
<dbReference type="PROSITE" id="PS50158">
    <property type="entry name" value="ZF_CCHC"/>
    <property type="match status" value="1"/>
</dbReference>
<feature type="compositionally biased region" description="Low complexity" evidence="2">
    <location>
        <begin position="754"/>
        <end position="766"/>
    </location>
</feature>
<dbReference type="InterPro" id="IPR001878">
    <property type="entry name" value="Znf_CCHC"/>
</dbReference>
<dbReference type="Gene3D" id="4.10.60.10">
    <property type="entry name" value="Zinc finger, CCHC-type"/>
    <property type="match status" value="1"/>
</dbReference>
<keyword evidence="1" id="KW-0863">Zinc-finger</keyword>
<sequence length="1132" mass="126800">MDLSSLDQSPGLEQQAEILRRFGLPVSFLPGCGLQEFFLVASVGRCKFRLSELVVANLLQVSLGGNAAAFKVSRLDDWVFKFSVSSKKVGFYIYNLRSYECEAFKILFHLWGNGGPQVDQEKNRWEREQEEEWTTVISRKKAKEKSFADAVKSNRVVKPLTGANRTPVPDNSSVPVQKVFNRIKNSMPVKTAKSVFERIKFPRTSVFDRIELPASGHDHSTQPVHASELSSDEQGENSGSDRRRNFEKFQTVGQNSGKPMGQVSPNVQGVFCTRCLRTNHSRQSCRSRIKCYNCSLWGHIAMHCRQKNISSSSHVNSHRSKGPNRTGSKVYRRKELQAPGIISLNPTQQVTDVNKSLQSKQTQPRDHLAPDSWLDLNLGCAPQLEAAAVATTTIANTVSTLVPSPPPTALVSPSPETVPTVVMAYNAADPTPFMPPGYAWLPLEGREYMSRAFTRRSSHNNDVAIVTIVPLPQQQVLFGNIRVVVADFLTIHMRILYRSIQPCHLGQAYVRLNSALDRDALVRHSPHHWEGADFYFVEHDHGRNHRRVQFAHECWLMLLGFPLDYWDRENIEAAIASFGRLMIWERDERHLARIVIKVRVVTLESVPRFLVVSDGDNFFGESWTVQCEIIEETMIDDDLQAEDLVPEVNNQPDPHEFDFFGFGQPVFGNENHDNHHVDDEGPFPNGQHGLHENAGIMQLDAAPAANENQPHGPELELNAQLPVGLQEQPIIDLNAPPNGQLNDGEFLEPQDLMNPNEQVNQEPNQELSFPEDSSQGSMNHDAEVLPDLNMLPPEQALMAPDHEHDAFVPEEVQQVDLVPDGVNQNDEQLQDNHFNLNLQVGIVQLFDTPEFDPVWEVFRQPEDYIGHNKGRQADEVRLWAKFLSPMGNGAIVDIPSDWTPFFTKVLLSPTHFDWARNFIASKAWDVFSSALAPMPTVPFMLPNECPSNAMPKCALSIIEDTQEINTGKNELSEDVTVDCFTPATNKLKIGSSSTTSAAHIKGKHRGNVAIVETDVRRSDRLRTRNKGFKQQSCADINCFACSTDPPTLSNNVIRKLRVNFGKVASEKLSDVALATKRKGAPSLKHTDDHVGIIGQRACSKKVISKKCTTKAKADKKPTSDQDDKQAKKKSKK</sequence>
<accession>A0A5J9UEF6</accession>
<dbReference type="GO" id="GO:0003676">
    <property type="term" value="F:nucleic acid binding"/>
    <property type="evidence" value="ECO:0007669"/>
    <property type="project" value="InterPro"/>
</dbReference>
<evidence type="ECO:0000256" key="2">
    <source>
        <dbReference type="SAM" id="MobiDB-lite"/>
    </source>
</evidence>
<dbReference type="SUPFAM" id="SSF57756">
    <property type="entry name" value="Retrovirus zinc finger-like domains"/>
    <property type="match status" value="1"/>
</dbReference>
<dbReference type="Gramene" id="TVU22093">
    <property type="protein sequence ID" value="TVU22093"/>
    <property type="gene ID" value="EJB05_31773"/>
</dbReference>
<dbReference type="InterPro" id="IPR036875">
    <property type="entry name" value="Znf_CCHC_sf"/>
</dbReference>
<dbReference type="Proteomes" id="UP000324897">
    <property type="component" value="Unassembled WGS sequence"/>
</dbReference>
<feature type="non-terminal residue" evidence="4">
    <location>
        <position position="1"/>
    </location>
</feature>
<evidence type="ECO:0000259" key="3">
    <source>
        <dbReference type="PROSITE" id="PS50158"/>
    </source>
</evidence>
<feature type="region of interest" description="Disordered" evidence="2">
    <location>
        <begin position="214"/>
        <end position="243"/>
    </location>
</feature>
<feature type="region of interest" description="Disordered" evidence="2">
    <location>
        <begin position="669"/>
        <end position="691"/>
    </location>
</feature>
<keyword evidence="5" id="KW-1185">Reference proteome</keyword>
<organism evidence="4 5">
    <name type="scientific">Eragrostis curvula</name>
    <name type="common">weeping love grass</name>
    <dbReference type="NCBI Taxonomy" id="38414"/>
    <lineage>
        <taxon>Eukaryota</taxon>
        <taxon>Viridiplantae</taxon>
        <taxon>Streptophyta</taxon>
        <taxon>Embryophyta</taxon>
        <taxon>Tracheophyta</taxon>
        <taxon>Spermatophyta</taxon>
        <taxon>Magnoliopsida</taxon>
        <taxon>Liliopsida</taxon>
        <taxon>Poales</taxon>
        <taxon>Poaceae</taxon>
        <taxon>PACMAD clade</taxon>
        <taxon>Chloridoideae</taxon>
        <taxon>Eragrostideae</taxon>
        <taxon>Eragrostidinae</taxon>
        <taxon>Eragrostis</taxon>
    </lineage>
</organism>
<protein>
    <recommendedName>
        <fullName evidence="3">CCHC-type domain-containing protein</fullName>
    </recommendedName>
</protein>
<evidence type="ECO:0000256" key="1">
    <source>
        <dbReference type="PROSITE-ProRule" id="PRU00047"/>
    </source>
</evidence>
<reference evidence="4 5" key="1">
    <citation type="journal article" date="2019" name="Sci. Rep.">
        <title>A high-quality genome of Eragrostis curvula grass provides insights into Poaceae evolution and supports new strategies to enhance forage quality.</title>
        <authorList>
            <person name="Carballo J."/>
            <person name="Santos B.A.C.M."/>
            <person name="Zappacosta D."/>
            <person name="Garbus I."/>
            <person name="Selva J.P."/>
            <person name="Gallo C.A."/>
            <person name="Diaz A."/>
            <person name="Albertini E."/>
            <person name="Caccamo M."/>
            <person name="Echenique V."/>
        </authorList>
    </citation>
    <scope>NUCLEOTIDE SEQUENCE [LARGE SCALE GENOMIC DNA]</scope>
    <source>
        <strain evidence="5">cv. Victoria</strain>
        <tissue evidence="4">Leaf</tissue>
    </source>
</reference>
<dbReference type="AlphaFoldDB" id="A0A5J9UEF6"/>
<feature type="region of interest" description="Disordered" evidence="2">
    <location>
        <begin position="1106"/>
        <end position="1132"/>
    </location>
</feature>
<evidence type="ECO:0000313" key="4">
    <source>
        <dbReference type="EMBL" id="TVU22093.1"/>
    </source>
</evidence>
<feature type="compositionally biased region" description="Polar residues" evidence="2">
    <location>
        <begin position="344"/>
        <end position="362"/>
    </location>
</feature>
<dbReference type="GO" id="GO:0008270">
    <property type="term" value="F:zinc ion binding"/>
    <property type="evidence" value="ECO:0007669"/>
    <property type="project" value="UniProtKB-KW"/>
</dbReference>
<keyword evidence="1" id="KW-0862">Zinc</keyword>
<dbReference type="OrthoDB" id="696643at2759"/>